<evidence type="ECO:0000313" key="1">
    <source>
        <dbReference type="EMBL" id="SMF88057.1"/>
    </source>
</evidence>
<dbReference type="EMBL" id="LT840184">
    <property type="protein sequence ID" value="SMF88057.1"/>
    <property type="molecule type" value="Genomic_DNA"/>
</dbReference>
<protein>
    <submittedName>
        <fullName evidence="1">Uncharacterized protein</fullName>
    </submittedName>
</protein>
<dbReference type="STRING" id="1313296.SAMN05661091_4088"/>
<dbReference type="RefSeq" id="WP_208914864.1">
    <property type="nucleotide sequence ID" value="NZ_LT840184.1"/>
</dbReference>
<organism evidence="1 2">
    <name type="scientific">Paenibacillus uliginis N3/975</name>
    <dbReference type="NCBI Taxonomy" id="1313296"/>
    <lineage>
        <taxon>Bacteria</taxon>
        <taxon>Bacillati</taxon>
        <taxon>Bacillota</taxon>
        <taxon>Bacilli</taxon>
        <taxon>Bacillales</taxon>
        <taxon>Paenibacillaceae</taxon>
        <taxon>Paenibacillus</taxon>
    </lineage>
</organism>
<keyword evidence="2" id="KW-1185">Reference proteome</keyword>
<sequence>MGTSVPNWKNEIQGGSPPSEINHYTLNPEELAAIQGKPIPPSHKKPIGFATKIKEVETNMAKVKKQDYLSLRAKGLSKEQASKKLGTTLASLESYWLTKQWGIKDEAAEEVAIFRYKEAIKGKKEKSEDTAVKKEVPVEPEIGPLPIHLEMDTIQKEEIPQIPVRLPQEQADALRMVLQVKEPDEIVLHHSQTFIITRERRLGELDPLNDMTMDDMIRAVYFGYEIKRTPEEQLLYEFEQAEAMYGAQEGLAYRTGLQIAAEILGHKVVGVNA</sequence>
<reference evidence="2" key="1">
    <citation type="submission" date="2017-04" db="EMBL/GenBank/DDBJ databases">
        <authorList>
            <person name="Varghese N."/>
            <person name="Submissions S."/>
        </authorList>
    </citation>
    <scope>NUCLEOTIDE SEQUENCE [LARGE SCALE GENOMIC DNA]</scope>
    <source>
        <strain evidence="2">N3/975</strain>
    </source>
</reference>
<gene>
    <name evidence="1" type="ORF">SAMN05661091_4088</name>
</gene>
<dbReference type="AlphaFoldDB" id="A0A1X7HK50"/>
<evidence type="ECO:0000313" key="2">
    <source>
        <dbReference type="Proteomes" id="UP000192940"/>
    </source>
</evidence>
<accession>A0A1X7HK50</accession>
<proteinExistence type="predicted"/>
<name>A0A1X7HK50_9BACL</name>
<dbReference type="Proteomes" id="UP000192940">
    <property type="component" value="Chromosome I"/>
</dbReference>